<comment type="caution">
    <text evidence="1">The sequence shown here is derived from an EMBL/GenBank/DDBJ whole genome shotgun (WGS) entry which is preliminary data.</text>
</comment>
<name>A0A9X1CID3_9BACI</name>
<evidence type="ECO:0000313" key="2">
    <source>
        <dbReference type="Proteomes" id="UP001138793"/>
    </source>
</evidence>
<proteinExistence type="predicted"/>
<organism evidence="1 2">
    <name type="scientific">Oceanobacillus polygoni</name>
    <dbReference type="NCBI Taxonomy" id="1235259"/>
    <lineage>
        <taxon>Bacteria</taxon>
        <taxon>Bacillati</taxon>
        <taxon>Bacillota</taxon>
        <taxon>Bacilli</taxon>
        <taxon>Bacillales</taxon>
        <taxon>Bacillaceae</taxon>
        <taxon>Oceanobacillus</taxon>
    </lineage>
</organism>
<keyword evidence="2" id="KW-1185">Reference proteome</keyword>
<reference evidence="1" key="1">
    <citation type="submission" date="2021-03" db="EMBL/GenBank/DDBJ databases">
        <title>Genomic Encyclopedia of Type Strains, Phase IV (KMG-IV): sequencing the most valuable type-strain genomes for metagenomic binning, comparative biology and taxonomic classification.</title>
        <authorList>
            <person name="Goeker M."/>
        </authorList>
    </citation>
    <scope>NUCLEOTIDE SEQUENCE</scope>
    <source>
        <strain evidence="1">DSM 107338</strain>
    </source>
</reference>
<protein>
    <submittedName>
        <fullName evidence="1">Uncharacterized protein</fullName>
    </submittedName>
</protein>
<dbReference type="Proteomes" id="UP001138793">
    <property type="component" value="Unassembled WGS sequence"/>
</dbReference>
<evidence type="ECO:0000313" key="1">
    <source>
        <dbReference type="EMBL" id="MBP2078433.1"/>
    </source>
</evidence>
<gene>
    <name evidence="1" type="ORF">J2Z64_002697</name>
</gene>
<sequence length="50" mass="5729">MRHSGQLALVTRRRIAGTILPKVTSILKAVNLFTWFTAFLHYRLTGNETQ</sequence>
<dbReference type="EMBL" id="JAGGMB010000008">
    <property type="protein sequence ID" value="MBP2078433.1"/>
    <property type="molecule type" value="Genomic_DNA"/>
</dbReference>
<dbReference type="AlphaFoldDB" id="A0A9X1CID3"/>
<accession>A0A9X1CID3</accession>